<sequence length="428" mass="48567">MSESQANANGAVFHTHQLSNGLQIVGQPMPDFESVAIAYYVRTGSRDEYDPTIAGVSHFLEHMVFKGTQTLDWQQITLEFNKIGAELNAFTSHEATVFYARVLGEHLEKAMGLLSDMMYPRLDENDFTMEKEVIVNEIARSEDQPYNLTYRRMMQTYFGDHSLGHDVLGTRESIRNMHIEQMREYWQRRYAANNLILTVAGNFDWDHLVELAEKHCSSWRTGDASRDAQHYEPAQPINNIVIDPKLKQQIMILAMPAVDVKHPDYYAAMLGGSILGDSDGSRLFWNIYQRGLAESASAGLWAMEGTGILLMEANSTPENAPRVLKMLGEEIDSLLADGVHEDELRRAKDKLISSMVISNESTFVRMRSLASDWVVEGRLLSIEEEVERIEKVTPEDVIRALHNFPMREKQVLTALGPLSEEELLAEVR</sequence>
<dbReference type="InterPro" id="IPR011249">
    <property type="entry name" value="Metalloenz_LuxS/M16"/>
</dbReference>
<evidence type="ECO:0000313" key="5">
    <source>
        <dbReference type="Proteomes" id="UP000612362"/>
    </source>
</evidence>
<name>A0A8J3I084_9CHLR</name>
<dbReference type="Pfam" id="PF00675">
    <property type="entry name" value="Peptidase_M16"/>
    <property type="match status" value="1"/>
</dbReference>
<dbReference type="AlphaFoldDB" id="A0A8J3I084"/>
<dbReference type="SUPFAM" id="SSF63411">
    <property type="entry name" value="LuxS/MPP-like metallohydrolase"/>
    <property type="match status" value="2"/>
</dbReference>
<dbReference type="GO" id="GO:0006508">
    <property type="term" value="P:proteolysis"/>
    <property type="evidence" value="ECO:0007669"/>
    <property type="project" value="UniProtKB-KW"/>
</dbReference>
<dbReference type="InterPro" id="IPR011765">
    <property type="entry name" value="Pept_M16_N"/>
</dbReference>
<accession>A0A8J3I084</accession>
<dbReference type="GO" id="GO:0046872">
    <property type="term" value="F:metal ion binding"/>
    <property type="evidence" value="ECO:0007669"/>
    <property type="project" value="InterPro"/>
</dbReference>
<organism evidence="4 5">
    <name type="scientific">Ktedonospora formicarum</name>
    <dbReference type="NCBI Taxonomy" id="2778364"/>
    <lineage>
        <taxon>Bacteria</taxon>
        <taxon>Bacillati</taxon>
        <taxon>Chloroflexota</taxon>
        <taxon>Ktedonobacteria</taxon>
        <taxon>Ktedonobacterales</taxon>
        <taxon>Ktedonobacteraceae</taxon>
        <taxon>Ktedonospora</taxon>
    </lineage>
</organism>
<gene>
    <name evidence="4" type="ORF">KSX_25780</name>
</gene>
<evidence type="ECO:0000259" key="2">
    <source>
        <dbReference type="Pfam" id="PF00675"/>
    </source>
</evidence>
<dbReference type="Gene3D" id="3.30.830.10">
    <property type="entry name" value="Metalloenzyme, LuxS/M16 peptidase-like"/>
    <property type="match status" value="2"/>
</dbReference>
<dbReference type="EMBL" id="BNJF01000001">
    <property type="protein sequence ID" value="GHO44415.1"/>
    <property type="molecule type" value="Genomic_DNA"/>
</dbReference>
<feature type="domain" description="Peptidase M16 N-terminal" evidence="2">
    <location>
        <begin position="33"/>
        <end position="170"/>
    </location>
</feature>
<feature type="domain" description="Peptidase M16 C-terminal" evidence="3">
    <location>
        <begin position="179"/>
        <end position="351"/>
    </location>
</feature>
<dbReference type="InterPro" id="IPR007863">
    <property type="entry name" value="Peptidase_M16_C"/>
</dbReference>
<comment type="caution">
    <text evidence="4">The sequence shown here is derived from an EMBL/GenBank/DDBJ whole genome shotgun (WGS) entry which is preliminary data.</text>
</comment>
<dbReference type="Proteomes" id="UP000612362">
    <property type="component" value="Unassembled WGS sequence"/>
</dbReference>
<dbReference type="GO" id="GO:0008233">
    <property type="term" value="F:peptidase activity"/>
    <property type="evidence" value="ECO:0007669"/>
    <property type="project" value="UniProtKB-KW"/>
</dbReference>
<keyword evidence="4" id="KW-0378">Hydrolase</keyword>
<comment type="similarity">
    <text evidence="1">Belongs to the peptidase M16 family.</text>
</comment>
<reference evidence="4" key="1">
    <citation type="submission" date="2020-10" db="EMBL/GenBank/DDBJ databases">
        <title>Taxonomic study of unclassified bacteria belonging to the class Ktedonobacteria.</title>
        <authorList>
            <person name="Yabe S."/>
            <person name="Wang C.M."/>
            <person name="Zheng Y."/>
            <person name="Sakai Y."/>
            <person name="Cavaletti L."/>
            <person name="Monciardini P."/>
            <person name="Donadio S."/>
        </authorList>
    </citation>
    <scope>NUCLEOTIDE SEQUENCE</scope>
    <source>
        <strain evidence="4">SOSP1-1</strain>
    </source>
</reference>
<dbReference type="Pfam" id="PF05193">
    <property type="entry name" value="Peptidase_M16_C"/>
    <property type="match status" value="1"/>
</dbReference>
<proteinExistence type="inferred from homology"/>
<dbReference type="PANTHER" id="PTHR11851:SF49">
    <property type="entry name" value="MITOCHONDRIAL-PROCESSING PEPTIDASE SUBUNIT ALPHA"/>
    <property type="match status" value="1"/>
</dbReference>
<protein>
    <submittedName>
        <fullName evidence="4">Zinc protease</fullName>
    </submittedName>
</protein>
<keyword evidence="5" id="KW-1185">Reference proteome</keyword>
<evidence type="ECO:0000256" key="1">
    <source>
        <dbReference type="ARBA" id="ARBA00007261"/>
    </source>
</evidence>
<keyword evidence="4" id="KW-0645">Protease</keyword>
<evidence type="ECO:0000259" key="3">
    <source>
        <dbReference type="Pfam" id="PF05193"/>
    </source>
</evidence>
<evidence type="ECO:0000313" key="4">
    <source>
        <dbReference type="EMBL" id="GHO44415.1"/>
    </source>
</evidence>
<dbReference type="InterPro" id="IPR050361">
    <property type="entry name" value="MPP/UQCRC_Complex"/>
</dbReference>
<dbReference type="PANTHER" id="PTHR11851">
    <property type="entry name" value="METALLOPROTEASE"/>
    <property type="match status" value="1"/>
</dbReference>
<dbReference type="RefSeq" id="WP_220193809.1">
    <property type="nucleotide sequence ID" value="NZ_BNJF01000001.1"/>
</dbReference>